<dbReference type="PANTHER" id="PTHR17149:SF4">
    <property type="entry name" value="RH17958P"/>
    <property type="match status" value="1"/>
</dbReference>
<dbReference type="GO" id="GO:0005634">
    <property type="term" value="C:nucleus"/>
    <property type="evidence" value="ECO:0007669"/>
    <property type="project" value="TreeGrafter"/>
</dbReference>
<organism evidence="2 3">
    <name type="scientific">Pinctada imbricata</name>
    <name type="common">Atlantic pearl-oyster</name>
    <name type="synonym">Pinctada martensii</name>
    <dbReference type="NCBI Taxonomy" id="66713"/>
    <lineage>
        <taxon>Eukaryota</taxon>
        <taxon>Metazoa</taxon>
        <taxon>Spiralia</taxon>
        <taxon>Lophotrochozoa</taxon>
        <taxon>Mollusca</taxon>
        <taxon>Bivalvia</taxon>
        <taxon>Autobranchia</taxon>
        <taxon>Pteriomorphia</taxon>
        <taxon>Pterioida</taxon>
        <taxon>Pterioidea</taxon>
        <taxon>Pteriidae</taxon>
        <taxon>Pinctada</taxon>
    </lineage>
</organism>
<name>A0AA88XMJ4_PINIB</name>
<dbReference type="Pfam" id="PF10195">
    <property type="entry name" value="Phospho_p8"/>
    <property type="match status" value="1"/>
</dbReference>
<sequence length="68" mass="8002">MSSYFIENYCDEADMYTMEQHKHIHVGHSGKGRTKREAREHTNLSDPNGHNRKTVQKLINNKEKQKCT</sequence>
<protein>
    <recommendedName>
        <fullName evidence="4">Nuclear protein 1</fullName>
    </recommendedName>
</protein>
<dbReference type="GO" id="GO:0006357">
    <property type="term" value="P:regulation of transcription by RNA polymerase II"/>
    <property type="evidence" value="ECO:0007669"/>
    <property type="project" value="TreeGrafter"/>
</dbReference>
<evidence type="ECO:0000313" key="3">
    <source>
        <dbReference type="Proteomes" id="UP001186944"/>
    </source>
</evidence>
<dbReference type="InterPro" id="IPR018792">
    <property type="entry name" value="NUPR1-like"/>
</dbReference>
<evidence type="ECO:0000313" key="2">
    <source>
        <dbReference type="EMBL" id="KAK3085563.1"/>
    </source>
</evidence>
<dbReference type="AlphaFoldDB" id="A0AA88XMJ4"/>
<evidence type="ECO:0000256" key="1">
    <source>
        <dbReference type="SAM" id="MobiDB-lite"/>
    </source>
</evidence>
<dbReference type="GO" id="GO:0045786">
    <property type="term" value="P:negative regulation of cell cycle"/>
    <property type="evidence" value="ECO:0007669"/>
    <property type="project" value="TreeGrafter"/>
</dbReference>
<dbReference type="PANTHER" id="PTHR17149">
    <property type="entry name" value="NUCLEAR PROTEIN 1 AND 2"/>
    <property type="match status" value="1"/>
</dbReference>
<comment type="caution">
    <text evidence="2">The sequence shown here is derived from an EMBL/GenBank/DDBJ whole genome shotgun (WGS) entry which is preliminary data.</text>
</comment>
<evidence type="ECO:0008006" key="4">
    <source>
        <dbReference type="Google" id="ProtNLM"/>
    </source>
</evidence>
<proteinExistence type="predicted"/>
<feature type="region of interest" description="Disordered" evidence="1">
    <location>
        <begin position="24"/>
        <end position="68"/>
    </location>
</feature>
<dbReference type="GO" id="GO:0008285">
    <property type="term" value="P:negative regulation of cell population proliferation"/>
    <property type="evidence" value="ECO:0007669"/>
    <property type="project" value="TreeGrafter"/>
</dbReference>
<reference evidence="2" key="1">
    <citation type="submission" date="2019-08" db="EMBL/GenBank/DDBJ databases">
        <title>The improved chromosome-level genome for the pearl oyster Pinctada fucata martensii using PacBio sequencing and Hi-C.</title>
        <authorList>
            <person name="Zheng Z."/>
        </authorList>
    </citation>
    <scope>NUCLEOTIDE SEQUENCE</scope>
    <source>
        <strain evidence="2">ZZ-2019</strain>
        <tissue evidence="2">Adductor muscle</tissue>
    </source>
</reference>
<accession>A0AA88XMJ4</accession>
<feature type="compositionally biased region" description="Basic residues" evidence="1">
    <location>
        <begin position="24"/>
        <end position="34"/>
    </location>
</feature>
<keyword evidence="3" id="KW-1185">Reference proteome</keyword>
<gene>
    <name evidence="2" type="ORF">FSP39_005380</name>
</gene>
<dbReference type="Proteomes" id="UP001186944">
    <property type="component" value="Unassembled WGS sequence"/>
</dbReference>
<dbReference type="EMBL" id="VSWD01000012">
    <property type="protein sequence ID" value="KAK3085563.1"/>
    <property type="molecule type" value="Genomic_DNA"/>
</dbReference>